<evidence type="ECO:0000256" key="6">
    <source>
        <dbReference type="SAM" id="MobiDB-lite"/>
    </source>
</evidence>
<evidence type="ECO:0000313" key="11">
    <source>
        <dbReference type="EMBL" id="TCL66548.1"/>
    </source>
</evidence>
<dbReference type="RefSeq" id="WP_132014785.1">
    <property type="nucleotide sequence ID" value="NZ_SLUN01000015.1"/>
</dbReference>
<evidence type="ECO:0000256" key="4">
    <source>
        <dbReference type="ARBA" id="ARBA00023143"/>
    </source>
</evidence>
<evidence type="ECO:0000259" key="10">
    <source>
        <dbReference type="Pfam" id="PF22692"/>
    </source>
</evidence>
<dbReference type="InterPro" id="IPR037925">
    <property type="entry name" value="FlgE/F/G-like"/>
</dbReference>
<evidence type="ECO:0000259" key="7">
    <source>
        <dbReference type="Pfam" id="PF00460"/>
    </source>
</evidence>
<comment type="caution">
    <text evidence="11">The sequence shown here is derived from an EMBL/GenBank/DDBJ whole genome shotgun (WGS) entry which is preliminary data.</text>
</comment>
<feature type="domain" description="Flagellar hook protein FlgE/F/G-like D1" evidence="10">
    <location>
        <begin position="95"/>
        <end position="159"/>
    </location>
</feature>
<proteinExistence type="inferred from homology"/>
<dbReference type="NCBIfam" id="TIGR03506">
    <property type="entry name" value="FlgEFG_subfam"/>
    <property type="match status" value="2"/>
</dbReference>
<dbReference type="Pfam" id="PF00460">
    <property type="entry name" value="Flg_bb_rod"/>
    <property type="match status" value="1"/>
</dbReference>
<dbReference type="GO" id="GO:0009424">
    <property type="term" value="C:bacterial-type flagellum hook"/>
    <property type="evidence" value="ECO:0007669"/>
    <property type="project" value="TreeGrafter"/>
</dbReference>
<name>A0A4R1RK44_HYDET</name>
<keyword evidence="4 5" id="KW-0975">Bacterial flagellum</keyword>
<dbReference type="Proteomes" id="UP000295008">
    <property type="component" value="Unassembled WGS sequence"/>
</dbReference>
<feature type="domain" description="Flagellar basal body rod protein N-terminal" evidence="7">
    <location>
        <begin position="5"/>
        <end position="35"/>
    </location>
</feature>
<dbReference type="AlphaFoldDB" id="A0A4R1RK44"/>
<dbReference type="OrthoDB" id="9804559at2"/>
<dbReference type="GO" id="GO:0005829">
    <property type="term" value="C:cytosol"/>
    <property type="evidence" value="ECO:0007669"/>
    <property type="project" value="TreeGrafter"/>
</dbReference>
<organism evidence="11 12">
    <name type="scientific">Hydrogenispora ethanolica</name>
    <dbReference type="NCBI Taxonomy" id="1082276"/>
    <lineage>
        <taxon>Bacteria</taxon>
        <taxon>Bacillati</taxon>
        <taxon>Bacillota</taxon>
        <taxon>Hydrogenispora</taxon>
    </lineage>
</organism>
<accession>A0A4R1RK44</accession>
<dbReference type="PANTHER" id="PTHR30435:SF1">
    <property type="entry name" value="FLAGELLAR HOOK PROTEIN FLGE"/>
    <property type="match status" value="1"/>
</dbReference>
<feature type="region of interest" description="Disordered" evidence="6">
    <location>
        <begin position="446"/>
        <end position="473"/>
    </location>
</feature>
<dbReference type="EMBL" id="SLUN01000015">
    <property type="protein sequence ID" value="TCL66548.1"/>
    <property type="molecule type" value="Genomic_DNA"/>
</dbReference>
<feature type="domain" description="Flagellar basal-body/hook protein C-terminal" evidence="8">
    <location>
        <begin position="470"/>
        <end position="514"/>
    </location>
</feature>
<comment type="subcellular location">
    <subcellularLocation>
        <location evidence="1 5">Bacterial flagellum basal body</location>
    </subcellularLocation>
</comment>
<evidence type="ECO:0000256" key="3">
    <source>
        <dbReference type="ARBA" id="ARBA00019015"/>
    </source>
</evidence>
<comment type="similarity">
    <text evidence="2 5">Belongs to the flagella basal body rod proteins family.</text>
</comment>
<keyword evidence="11" id="KW-0969">Cilium</keyword>
<dbReference type="Pfam" id="PF22692">
    <property type="entry name" value="LlgE_F_G_D1"/>
    <property type="match status" value="1"/>
</dbReference>
<evidence type="ECO:0000313" key="12">
    <source>
        <dbReference type="Proteomes" id="UP000295008"/>
    </source>
</evidence>
<evidence type="ECO:0000256" key="5">
    <source>
        <dbReference type="RuleBase" id="RU362116"/>
    </source>
</evidence>
<gene>
    <name evidence="11" type="ORF">EDC14_101591</name>
</gene>
<dbReference type="GO" id="GO:0071978">
    <property type="term" value="P:bacterial-type flagellum-dependent swarming motility"/>
    <property type="evidence" value="ECO:0007669"/>
    <property type="project" value="TreeGrafter"/>
</dbReference>
<dbReference type="PROSITE" id="PS00588">
    <property type="entry name" value="FLAGELLA_BB_ROD"/>
    <property type="match status" value="1"/>
</dbReference>
<dbReference type="PANTHER" id="PTHR30435">
    <property type="entry name" value="FLAGELLAR PROTEIN"/>
    <property type="match status" value="1"/>
</dbReference>
<protein>
    <recommendedName>
        <fullName evidence="3 5">Flagellar hook protein FlgE</fullName>
    </recommendedName>
</protein>
<dbReference type="Gene3D" id="2.60.98.20">
    <property type="entry name" value="Flagellar hook protein FlgE"/>
    <property type="match status" value="1"/>
</dbReference>
<reference evidence="11 12" key="1">
    <citation type="submission" date="2019-03" db="EMBL/GenBank/DDBJ databases">
        <title>Genomic Encyclopedia of Type Strains, Phase IV (KMG-IV): sequencing the most valuable type-strain genomes for metagenomic binning, comparative biology and taxonomic classification.</title>
        <authorList>
            <person name="Goeker M."/>
        </authorList>
    </citation>
    <scope>NUCLEOTIDE SEQUENCE [LARGE SCALE GENOMIC DNA]</scope>
    <source>
        <strain evidence="11 12">LX-B</strain>
    </source>
</reference>
<dbReference type="InterPro" id="IPR001444">
    <property type="entry name" value="Flag_bb_rod_N"/>
</dbReference>
<dbReference type="GO" id="GO:0009425">
    <property type="term" value="C:bacterial-type flagellum basal body"/>
    <property type="evidence" value="ECO:0007669"/>
    <property type="project" value="UniProtKB-SubCell"/>
</dbReference>
<evidence type="ECO:0000259" key="9">
    <source>
        <dbReference type="Pfam" id="PF07559"/>
    </source>
</evidence>
<keyword evidence="11" id="KW-0282">Flagellum</keyword>
<evidence type="ECO:0000259" key="8">
    <source>
        <dbReference type="Pfam" id="PF06429"/>
    </source>
</evidence>
<sequence length="516" mass="53765">MMRSMYAGVSGLQNHQTRMDVIGNNIANVNTIGFKAGRVNFADTLSQMLSGASAAQGNRGGINAMQVGLGVGLASIDVLQTQGNLQSTGKLTDLALQGDGFFMLTDGSRTYYTRAGNFNKEEDGRLTNSANGFVVQGWLADSAGNINTNSSVVPIQLPMGQSIPASATTSIEFGGNLDSDTNGELKYPPITIDDGAGHTCTVQITLTAIGFNKFQYQMTATNGVVANGSGTITLDENGMVDSATPSPSTITVTPNGGTAVAIAVPDSTNTIPGGQFSYTVGGVTKTTDAVYTAPKSFVTPTDVYDSLGNKHVITTTAVKVADNVWNWTSTVDGGTTPIGNGTFTFDLRGNLLSATGGPLTFSPMGAAPVTITPDFSDISQQKLADSALTSPKQDGYPMGELQSFNIDRYGRIIGVFSNGLSQALAQVAVASFSNPEGLVRSGDTMFEESSNSGTAQVGTAGQGGRGKITPGATEMSNVDLSREFTEMIVTQRGFQANSKIITTSDEMLQDLVNLKR</sequence>
<dbReference type="Pfam" id="PF07559">
    <property type="entry name" value="FlgE_D2"/>
    <property type="match status" value="1"/>
</dbReference>
<dbReference type="InterPro" id="IPR010930">
    <property type="entry name" value="Flg_bb/hook_C_dom"/>
</dbReference>
<dbReference type="InterPro" id="IPR011491">
    <property type="entry name" value="FlgE_D2"/>
</dbReference>
<dbReference type="SUPFAM" id="SSF117143">
    <property type="entry name" value="Flagellar hook protein flgE"/>
    <property type="match status" value="2"/>
</dbReference>
<dbReference type="InterPro" id="IPR019776">
    <property type="entry name" value="Flagellar_basal_body_rod_CS"/>
</dbReference>
<dbReference type="Pfam" id="PF06429">
    <property type="entry name" value="Flg_bbr_C"/>
    <property type="match status" value="1"/>
</dbReference>
<dbReference type="InterPro" id="IPR053967">
    <property type="entry name" value="LlgE_F_G-like_D1"/>
</dbReference>
<dbReference type="InterPro" id="IPR037058">
    <property type="entry name" value="Falgellar_hook_FlgE_sf"/>
</dbReference>
<keyword evidence="12" id="KW-1185">Reference proteome</keyword>
<comment type="function">
    <text evidence="5">A flexible structure which links the flagellar filament to the drive apparatus in the basal body.</text>
</comment>
<evidence type="ECO:0000256" key="1">
    <source>
        <dbReference type="ARBA" id="ARBA00004117"/>
    </source>
</evidence>
<dbReference type="InterPro" id="IPR020013">
    <property type="entry name" value="Flagellar_FlgE/F/G"/>
</dbReference>
<evidence type="ECO:0000256" key="2">
    <source>
        <dbReference type="ARBA" id="ARBA00009677"/>
    </source>
</evidence>
<keyword evidence="11" id="KW-0966">Cell projection</keyword>
<feature type="domain" description="Flagellar hook protein FlgE D2" evidence="9">
    <location>
        <begin position="296"/>
        <end position="396"/>
    </location>
</feature>